<evidence type="ECO:0000313" key="2">
    <source>
        <dbReference type="EMBL" id="MDR6941183.1"/>
    </source>
</evidence>
<dbReference type="CDD" id="cd03794">
    <property type="entry name" value="GT4_WbuB-like"/>
    <property type="match status" value="1"/>
</dbReference>
<organism evidence="2 3">
    <name type="scientific">Mucilaginibacter pocheonensis</name>
    <dbReference type="NCBI Taxonomy" id="398050"/>
    <lineage>
        <taxon>Bacteria</taxon>
        <taxon>Pseudomonadati</taxon>
        <taxon>Bacteroidota</taxon>
        <taxon>Sphingobacteriia</taxon>
        <taxon>Sphingobacteriales</taxon>
        <taxon>Sphingobacteriaceae</taxon>
        <taxon>Mucilaginibacter</taxon>
    </lineage>
</organism>
<dbReference type="InterPro" id="IPR001296">
    <property type="entry name" value="Glyco_trans_1"/>
</dbReference>
<dbReference type="PANTHER" id="PTHR12526">
    <property type="entry name" value="GLYCOSYLTRANSFERASE"/>
    <property type="match status" value="1"/>
</dbReference>
<sequence length="414" mass="47132">MSFNKSFLLISTNYFPEPTATGKYNGELIDWLIKKGHDCTVITTYPHYPFWKIQPPYKGRFFKKEIFSSADNGKLTVYRCPCYIPSVPSGANRLLMESTFLFSSIFIIARLLFKMKLDYVLAIAPPFHMALPALLYRFFKKAVVIFHIQDLQVDAAQGLGMLKNKSLFNVLYKIERVFLKKSNFVSSISDGMIRKIKFKIDRDVILFPNWVDTNQLHYIADKTLLKNKWGYSTNQFICLYSGGIGEKQGLDTIINAANLLKGNNKFKFVICGSGQYKSVLQQMAKEYNLQNVDFLPLQDKVVFNEFLNMADLHLIIQKSQAGDLALPSKLTSILAVGGITLVTANPQTTLYDLITKNDVGFICKPEDPQSLVDTLLNIYDDNIEGKRLNAISYAKKYIHIDNVINDFLLTIEKP</sequence>
<protein>
    <submittedName>
        <fullName evidence="2">Colanic acid biosynthesis glycosyl transferase WcaI</fullName>
    </submittedName>
</protein>
<dbReference type="RefSeq" id="WP_310092640.1">
    <property type="nucleotide sequence ID" value="NZ_JAVDUU010000001.1"/>
</dbReference>
<evidence type="ECO:0000313" key="3">
    <source>
        <dbReference type="Proteomes" id="UP001247620"/>
    </source>
</evidence>
<dbReference type="Proteomes" id="UP001247620">
    <property type="component" value="Unassembled WGS sequence"/>
</dbReference>
<gene>
    <name evidence="2" type="ORF">J2W55_001011</name>
</gene>
<dbReference type="EMBL" id="JAVDUU010000001">
    <property type="protein sequence ID" value="MDR6941183.1"/>
    <property type="molecule type" value="Genomic_DNA"/>
</dbReference>
<accession>A0ABU1T760</accession>
<dbReference type="GO" id="GO:0016740">
    <property type="term" value="F:transferase activity"/>
    <property type="evidence" value="ECO:0007669"/>
    <property type="project" value="UniProtKB-KW"/>
</dbReference>
<dbReference type="Gene3D" id="3.40.50.2000">
    <property type="entry name" value="Glycogen Phosphorylase B"/>
    <property type="match status" value="2"/>
</dbReference>
<reference evidence="2 3" key="1">
    <citation type="submission" date="2023-07" db="EMBL/GenBank/DDBJ databases">
        <title>Sorghum-associated microbial communities from plants grown in Nebraska, USA.</title>
        <authorList>
            <person name="Schachtman D."/>
        </authorList>
    </citation>
    <scope>NUCLEOTIDE SEQUENCE [LARGE SCALE GENOMIC DNA]</scope>
    <source>
        <strain evidence="2 3">3262</strain>
    </source>
</reference>
<proteinExistence type="predicted"/>
<evidence type="ECO:0000259" key="1">
    <source>
        <dbReference type="Pfam" id="PF00534"/>
    </source>
</evidence>
<feature type="domain" description="Glycosyl transferase family 1" evidence="1">
    <location>
        <begin position="222"/>
        <end position="396"/>
    </location>
</feature>
<comment type="caution">
    <text evidence="2">The sequence shown here is derived from an EMBL/GenBank/DDBJ whole genome shotgun (WGS) entry which is preliminary data.</text>
</comment>
<dbReference type="NCBIfam" id="NF007640">
    <property type="entry name" value="PRK10307.1"/>
    <property type="match status" value="1"/>
</dbReference>
<dbReference type="PANTHER" id="PTHR12526:SF633">
    <property type="entry name" value="COLANIC ACID BIOSYNTHESIS GLYCOSYL TRANSFERASE WCAI-RELATED"/>
    <property type="match status" value="1"/>
</dbReference>
<dbReference type="Pfam" id="PF00534">
    <property type="entry name" value="Glycos_transf_1"/>
    <property type="match status" value="1"/>
</dbReference>
<name>A0ABU1T760_9SPHI</name>
<keyword evidence="3" id="KW-1185">Reference proteome</keyword>
<keyword evidence="2" id="KW-0808">Transferase</keyword>
<dbReference type="SUPFAM" id="SSF53756">
    <property type="entry name" value="UDP-Glycosyltransferase/glycogen phosphorylase"/>
    <property type="match status" value="1"/>
</dbReference>